<evidence type="ECO:0000256" key="6">
    <source>
        <dbReference type="HAMAP-Rule" id="MF_00073"/>
    </source>
</evidence>
<keyword evidence="3 6" id="KW-0694">RNA-binding</keyword>
<evidence type="ECO:0000313" key="8">
    <source>
        <dbReference type="EMBL" id="KWT90919.1"/>
    </source>
</evidence>
<accession>A0ABR5SGV0</accession>
<sequence>MTRRQAREYVLQSLFQYEFTKSISDRKEIQEGLANKSPSDDILEFIEDLIGGVIKNLKEIDEIIQSVSKHWELQRIASVDRNIIRFAVYELLYRADIPAAVTINEAVDIAKKYSTLESFSFINGILDTIAHENAPENAKGGKRQKESTK</sequence>
<proteinExistence type="inferred from homology"/>
<keyword evidence="9" id="KW-1185">Reference proteome</keyword>
<protein>
    <recommendedName>
        <fullName evidence="6">Transcription antitermination protein NusB</fullName>
    </recommendedName>
    <alternativeName>
        <fullName evidence="6">Antitermination factor NusB</fullName>
    </alternativeName>
</protein>
<evidence type="ECO:0000256" key="2">
    <source>
        <dbReference type="ARBA" id="ARBA00022814"/>
    </source>
</evidence>
<dbReference type="NCBIfam" id="TIGR01951">
    <property type="entry name" value="nusB"/>
    <property type="match status" value="1"/>
</dbReference>
<gene>
    <name evidence="6 8" type="primary">nusB</name>
    <name evidence="8" type="ORF">ASN18_1002</name>
</gene>
<feature type="domain" description="NusB/RsmB/TIM44" evidence="7">
    <location>
        <begin position="4"/>
        <end position="130"/>
    </location>
</feature>
<evidence type="ECO:0000313" key="9">
    <source>
        <dbReference type="Proteomes" id="UP000060487"/>
    </source>
</evidence>
<name>A0ABR5SGV0_9BACT</name>
<dbReference type="InterPro" id="IPR011605">
    <property type="entry name" value="NusB_fam"/>
</dbReference>
<dbReference type="InterPro" id="IPR035926">
    <property type="entry name" value="NusB-like_sf"/>
</dbReference>
<dbReference type="HAMAP" id="MF_00073">
    <property type="entry name" value="NusB"/>
    <property type="match status" value="1"/>
</dbReference>
<organism evidence="8 9">
    <name type="scientific">Candidatus Magnetominusculus xianensis</name>
    <dbReference type="NCBI Taxonomy" id="1748249"/>
    <lineage>
        <taxon>Bacteria</taxon>
        <taxon>Pseudomonadati</taxon>
        <taxon>Nitrospirota</taxon>
        <taxon>Nitrospiria</taxon>
        <taxon>Nitrospirales</taxon>
        <taxon>Nitrospiraceae</taxon>
        <taxon>Candidatus Magnetominusculus</taxon>
    </lineage>
</organism>
<keyword evidence="5 6" id="KW-0804">Transcription</keyword>
<evidence type="ECO:0000256" key="4">
    <source>
        <dbReference type="ARBA" id="ARBA00023015"/>
    </source>
</evidence>
<comment type="similarity">
    <text evidence="1 6">Belongs to the NusB family.</text>
</comment>
<comment type="caution">
    <text evidence="8">The sequence shown here is derived from an EMBL/GenBank/DDBJ whole genome shotgun (WGS) entry which is preliminary data.</text>
</comment>
<dbReference type="Proteomes" id="UP000060487">
    <property type="component" value="Unassembled WGS sequence"/>
</dbReference>
<evidence type="ECO:0000256" key="3">
    <source>
        <dbReference type="ARBA" id="ARBA00022884"/>
    </source>
</evidence>
<reference evidence="8 9" key="1">
    <citation type="submission" date="2015-11" db="EMBL/GenBank/DDBJ databases">
        <authorList>
            <person name="Lin W."/>
        </authorList>
    </citation>
    <scope>NUCLEOTIDE SEQUENCE [LARGE SCALE GENOMIC DNA]</scope>
    <source>
        <strain evidence="8 9">HCH-1</strain>
    </source>
</reference>
<comment type="function">
    <text evidence="6">Involved in transcription antitermination. Required for transcription of ribosomal RNA (rRNA) genes. Binds specifically to the boxA antiterminator sequence of the ribosomal RNA (rrn) operons.</text>
</comment>
<dbReference type="Pfam" id="PF01029">
    <property type="entry name" value="NusB"/>
    <property type="match status" value="1"/>
</dbReference>
<keyword evidence="2 6" id="KW-0889">Transcription antitermination</keyword>
<keyword evidence="4 6" id="KW-0805">Transcription regulation</keyword>
<evidence type="ECO:0000259" key="7">
    <source>
        <dbReference type="Pfam" id="PF01029"/>
    </source>
</evidence>
<dbReference type="EMBL" id="LNQR01000034">
    <property type="protein sequence ID" value="KWT90919.1"/>
    <property type="molecule type" value="Genomic_DNA"/>
</dbReference>
<dbReference type="SUPFAM" id="SSF48013">
    <property type="entry name" value="NusB-like"/>
    <property type="match status" value="1"/>
</dbReference>
<evidence type="ECO:0000256" key="1">
    <source>
        <dbReference type="ARBA" id="ARBA00005952"/>
    </source>
</evidence>
<dbReference type="InterPro" id="IPR006027">
    <property type="entry name" value="NusB_RsmB_TIM44"/>
</dbReference>
<dbReference type="PANTHER" id="PTHR11078">
    <property type="entry name" value="N UTILIZATION SUBSTANCE PROTEIN B-RELATED"/>
    <property type="match status" value="1"/>
</dbReference>
<dbReference type="RefSeq" id="WP_085051648.1">
    <property type="nucleotide sequence ID" value="NZ_LNQR01000034.1"/>
</dbReference>
<dbReference type="PANTHER" id="PTHR11078:SF3">
    <property type="entry name" value="ANTITERMINATION NUSB DOMAIN-CONTAINING PROTEIN"/>
    <property type="match status" value="1"/>
</dbReference>
<dbReference type="Gene3D" id="1.10.940.10">
    <property type="entry name" value="NusB-like"/>
    <property type="match status" value="1"/>
</dbReference>
<evidence type="ECO:0000256" key="5">
    <source>
        <dbReference type="ARBA" id="ARBA00023163"/>
    </source>
</evidence>